<feature type="compositionally biased region" description="Low complexity" evidence="1">
    <location>
        <begin position="420"/>
        <end position="431"/>
    </location>
</feature>
<dbReference type="EMBL" id="JAAXOW010000007">
    <property type="protein sequence ID" value="NKX94259.1"/>
    <property type="molecule type" value="Genomic_DNA"/>
</dbReference>
<feature type="compositionally biased region" description="Low complexity" evidence="1">
    <location>
        <begin position="349"/>
        <end position="403"/>
    </location>
</feature>
<reference evidence="3 4" key="1">
    <citation type="submission" date="2020-04" db="EMBL/GenBank/DDBJ databases">
        <title>MicrobeNet Type strains.</title>
        <authorList>
            <person name="Nicholson A.C."/>
        </authorList>
    </citation>
    <scope>NUCLEOTIDE SEQUENCE [LARGE SCALE GENOMIC DNA]</scope>
    <source>
        <strain evidence="3 4">ATCC BAA-789</strain>
    </source>
</reference>
<protein>
    <recommendedName>
        <fullName evidence="5">TrbL/VirB6 plasmid conjugal transfer protein</fullName>
    </recommendedName>
</protein>
<name>A0A9X5FGU7_9MICO</name>
<keyword evidence="2" id="KW-1133">Transmembrane helix</keyword>
<feature type="compositionally biased region" description="Pro residues" evidence="1">
    <location>
        <begin position="432"/>
        <end position="447"/>
    </location>
</feature>
<evidence type="ECO:0008006" key="5">
    <source>
        <dbReference type="Google" id="ProtNLM"/>
    </source>
</evidence>
<feature type="region of interest" description="Disordered" evidence="1">
    <location>
        <begin position="287"/>
        <end position="306"/>
    </location>
</feature>
<feature type="transmembrane region" description="Helical" evidence="2">
    <location>
        <begin position="75"/>
        <end position="97"/>
    </location>
</feature>
<feature type="region of interest" description="Disordered" evidence="1">
    <location>
        <begin position="313"/>
        <end position="447"/>
    </location>
</feature>
<organism evidence="3 4">
    <name type="scientific">Sanguibacter hominis ATCC BAA-789</name>
    <dbReference type="NCBI Taxonomy" id="1312740"/>
    <lineage>
        <taxon>Bacteria</taxon>
        <taxon>Bacillati</taxon>
        <taxon>Actinomycetota</taxon>
        <taxon>Actinomycetes</taxon>
        <taxon>Micrococcales</taxon>
        <taxon>Sanguibacteraceae</taxon>
        <taxon>Sanguibacter</taxon>
    </lineage>
</organism>
<evidence type="ECO:0000256" key="1">
    <source>
        <dbReference type="SAM" id="MobiDB-lite"/>
    </source>
</evidence>
<feature type="transmembrane region" description="Helical" evidence="2">
    <location>
        <begin position="141"/>
        <end position="161"/>
    </location>
</feature>
<feature type="compositionally biased region" description="Gly residues" evidence="1">
    <location>
        <begin position="319"/>
        <end position="348"/>
    </location>
</feature>
<evidence type="ECO:0000313" key="4">
    <source>
        <dbReference type="Proteomes" id="UP000774283"/>
    </source>
</evidence>
<dbReference type="RefSeq" id="WP_168448333.1">
    <property type="nucleotide sequence ID" value="NZ_JAAXOW010000007.1"/>
</dbReference>
<keyword evidence="4" id="KW-1185">Reference proteome</keyword>
<gene>
    <name evidence="3" type="ORF">HF995_13435</name>
</gene>
<accession>A0A9X5FGU7</accession>
<feature type="transmembrane region" description="Helical" evidence="2">
    <location>
        <begin position="168"/>
        <end position="188"/>
    </location>
</feature>
<dbReference type="AlphaFoldDB" id="A0A9X5FGU7"/>
<proteinExistence type="predicted"/>
<evidence type="ECO:0000313" key="3">
    <source>
        <dbReference type="EMBL" id="NKX94259.1"/>
    </source>
</evidence>
<evidence type="ECO:0000256" key="2">
    <source>
        <dbReference type="SAM" id="Phobius"/>
    </source>
</evidence>
<dbReference type="Proteomes" id="UP000774283">
    <property type="component" value="Unassembled WGS sequence"/>
</dbReference>
<feature type="transmembrane region" description="Helical" evidence="2">
    <location>
        <begin position="47"/>
        <end position="68"/>
    </location>
</feature>
<keyword evidence="2" id="KW-0812">Transmembrane</keyword>
<feature type="compositionally biased region" description="Pro residues" evidence="1">
    <location>
        <begin position="404"/>
        <end position="419"/>
    </location>
</feature>
<comment type="caution">
    <text evidence="3">The sequence shown here is derived from an EMBL/GenBank/DDBJ whole genome shotgun (WGS) entry which is preliminary data.</text>
</comment>
<sequence length="447" mass="44056">MANEILSSFSSDMAESAWGFLVGAFTGSASYISDEQWSVATIFTNRFAAVMAIFTVIAALLQIVRALFAGRTRDVLIPAVAAVLAWPVTAVSVWLTIRAAGALDHLVRAMFGSSDDSALESIFLPLAALGTETSPLGTGGFGATLLLLALVWIASLVLSLVMIFRNFALLILVAFAPVALMLLPASITRSWSKVWAQSVVALIIAKPLAAGVLLIAAELTATADGMAQVLTGLTGLIVACASPAGALQLVRFTGATSATTDTAATAGAITSPAGKAQRTFTSASHTLRGMRLGGGGASRASAGVARTQAVPMPSAKGAVGSGAGGAATGATSSGGVGTTGSGSGGAGTSAGSKSVAASGAASKPASTPSSSSAGVPSPAPGQVRPTPAPAASSPRVAPAQSSPRPAPAPAQPRPAPAPQAAPVVQPVSAPRPAAPSPTPPVPQRTDR</sequence>
<keyword evidence="2" id="KW-0472">Membrane</keyword>
<feature type="transmembrane region" description="Helical" evidence="2">
    <location>
        <begin position="194"/>
        <end position="217"/>
    </location>
</feature>
<feature type="transmembrane region" description="Helical" evidence="2">
    <location>
        <begin position="229"/>
        <end position="250"/>
    </location>
</feature>